<dbReference type="KEGG" id="kphy:AOZ06_09845"/>
<proteinExistence type="predicted"/>
<organism evidence="2 3">
    <name type="scientific">Kibdelosporangium phytohabitans</name>
    <dbReference type="NCBI Taxonomy" id="860235"/>
    <lineage>
        <taxon>Bacteria</taxon>
        <taxon>Bacillati</taxon>
        <taxon>Actinomycetota</taxon>
        <taxon>Actinomycetes</taxon>
        <taxon>Pseudonocardiales</taxon>
        <taxon>Pseudonocardiaceae</taxon>
        <taxon>Kibdelosporangium</taxon>
    </lineage>
</organism>
<dbReference type="SUPFAM" id="SSF55729">
    <property type="entry name" value="Acyl-CoA N-acyltransferases (Nat)"/>
    <property type="match status" value="1"/>
</dbReference>
<dbReference type="InterPro" id="IPR000182">
    <property type="entry name" value="GNAT_dom"/>
</dbReference>
<dbReference type="Gene3D" id="3.40.630.30">
    <property type="match status" value="1"/>
</dbReference>
<sequence>MTQLRTAHTADLDTATRATIRDLMTTGFDGDFSDEDWNHALGGMHALLWDGQDLIAHGAVVQRRMLVEGRPLRAGHVEAVAVRPDRRRQGHGGTVMAELERIVRGAYDLGVLGASDDGAALYRSRGWQLWEGPSSVVTPDGLARTEDDDGNIYVLPVAVQLDLSGAIACDWRDGDVW</sequence>
<reference evidence="2 3" key="1">
    <citation type="submission" date="2015-07" db="EMBL/GenBank/DDBJ databases">
        <title>Genome sequencing of Kibdelosporangium phytohabitans.</title>
        <authorList>
            <person name="Qin S."/>
            <person name="Xing K."/>
        </authorList>
    </citation>
    <scope>NUCLEOTIDE SEQUENCE [LARGE SCALE GENOMIC DNA]</scope>
    <source>
        <strain evidence="2 3">KLBMP1111</strain>
    </source>
</reference>
<dbReference type="CDD" id="cd04301">
    <property type="entry name" value="NAT_SF"/>
    <property type="match status" value="1"/>
</dbReference>
<dbReference type="STRING" id="860235.AOZ06_09845"/>
<dbReference type="Pfam" id="PF13527">
    <property type="entry name" value="Acetyltransf_9"/>
    <property type="match status" value="1"/>
</dbReference>
<evidence type="ECO:0000313" key="2">
    <source>
        <dbReference type="EMBL" id="ALG14672.1"/>
    </source>
</evidence>
<feature type="domain" description="N-acetyltransferase" evidence="1">
    <location>
        <begin position="2"/>
        <end position="145"/>
    </location>
</feature>
<dbReference type="EMBL" id="CP012752">
    <property type="protein sequence ID" value="ALG14672.1"/>
    <property type="molecule type" value="Genomic_DNA"/>
</dbReference>
<keyword evidence="3" id="KW-1185">Reference proteome</keyword>
<dbReference type="OrthoDB" id="70281at2"/>
<accession>A0A0N9II58</accession>
<name>A0A0N9II58_9PSEU</name>
<protein>
    <submittedName>
        <fullName evidence="2">Aminoglycoside 2'-N-acetyltransferase</fullName>
    </submittedName>
</protein>
<gene>
    <name evidence="2" type="ORF">AOZ06_09845</name>
</gene>
<dbReference type="PROSITE" id="PS51186">
    <property type="entry name" value="GNAT"/>
    <property type="match status" value="1"/>
</dbReference>
<dbReference type="GO" id="GO:0016747">
    <property type="term" value="F:acyltransferase activity, transferring groups other than amino-acyl groups"/>
    <property type="evidence" value="ECO:0007669"/>
    <property type="project" value="InterPro"/>
</dbReference>
<keyword evidence="2" id="KW-0808">Transferase</keyword>
<evidence type="ECO:0000313" key="3">
    <source>
        <dbReference type="Proteomes" id="UP000063699"/>
    </source>
</evidence>
<dbReference type="AlphaFoldDB" id="A0A0N9II58"/>
<dbReference type="InterPro" id="IPR016181">
    <property type="entry name" value="Acyl_CoA_acyltransferase"/>
</dbReference>
<evidence type="ECO:0000259" key="1">
    <source>
        <dbReference type="PROSITE" id="PS51186"/>
    </source>
</evidence>
<dbReference type="Proteomes" id="UP000063699">
    <property type="component" value="Chromosome"/>
</dbReference>